<proteinExistence type="predicted"/>
<dbReference type="EMBL" id="CAJNOQ010012318">
    <property type="protein sequence ID" value="CAF1297266.1"/>
    <property type="molecule type" value="Genomic_DNA"/>
</dbReference>
<dbReference type="InterPro" id="IPR051973">
    <property type="entry name" value="tRNA_Anticodon_Mtase-Reg"/>
</dbReference>
<evidence type="ECO:0000313" key="9">
    <source>
        <dbReference type="EMBL" id="CAF4114278.1"/>
    </source>
</evidence>
<dbReference type="Proteomes" id="UP000663829">
    <property type="component" value="Unassembled WGS sequence"/>
</dbReference>
<reference evidence="7" key="1">
    <citation type="submission" date="2021-02" db="EMBL/GenBank/DDBJ databases">
        <authorList>
            <person name="Nowell W R."/>
        </authorList>
    </citation>
    <scope>NUCLEOTIDE SEQUENCE</scope>
</reference>
<evidence type="ECO:0000256" key="2">
    <source>
        <dbReference type="ARBA" id="ARBA00022490"/>
    </source>
</evidence>
<keyword evidence="3" id="KW-0853">WD repeat</keyword>
<dbReference type="PANTHER" id="PTHR14344:SF3">
    <property type="entry name" value="WD REPEAT-CONTAINING PROTEIN 6"/>
    <property type="match status" value="1"/>
</dbReference>
<evidence type="ECO:0000256" key="4">
    <source>
        <dbReference type="ARBA" id="ARBA00022694"/>
    </source>
</evidence>
<keyword evidence="2" id="KW-0963">Cytoplasm</keyword>
<dbReference type="Proteomes" id="UP000677228">
    <property type="component" value="Unassembled WGS sequence"/>
</dbReference>
<keyword evidence="10" id="KW-1185">Reference proteome</keyword>
<dbReference type="GO" id="GO:0030488">
    <property type="term" value="P:tRNA methylation"/>
    <property type="evidence" value="ECO:0007669"/>
    <property type="project" value="TreeGrafter"/>
</dbReference>
<keyword evidence="5" id="KW-0677">Repeat</keyword>
<evidence type="ECO:0000313" key="6">
    <source>
        <dbReference type="EMBL" id="CAF0975616.1"/>
    </source>
</evidence>
<dbReference type="EMBL" id="CAJNOK010005518">
    <property type="protein sequence ID" value="CAF0975616.1"/>
    <property type="molecule type" value="Genomic_DNA"/>
</dbReference>
<dbReference type="GO" id="GO:0005737">
    <property type="term" value="C:cytoplasm"/>
    <property type="evidence" value="ECO:0007669"/>
    <property type="project" value="UniProtKB-SubCell"/>
</dbReference>
<evidence type="ECO:0000256" key="5">
    <source>
        <dbReference type="ARBA" id="ARBA00022737"/>
    </source>
</evidence>
<keyword evidence="4" id="KW-0819">tRNA processing</keyword>
<dbReference type="Proteomes" id="UP000681722">
    <property type="component" value="Unassembled WGS sequence"/>
</dbReference>
<comment type="caution">
    <text evidence="7">The sequence shown here is derived from an EMBL/GenBank/DDBJ whole genome shotgun (WGS) entry which is preliminary data.</text>
</comment>
<dbReference type="Proteomes" id="UP000682733">
    <property type="component" value="Unassembled WGS sequence"/>
</dbReference>
<evidence type="ECO:0000256" key="1">
    <source>
        <dbReference type="ARBA" id="ARBA00004496"/>
    </source>
</evidence>
<evidence type="ECO:0000256" key="3">
    <source>
        <dbReference type="ARBA" id="ARBA00022574"/>
    </source>
</evidence>
<protein>
    <submittedName>
        <fullName evidence="7">Uncharacterized protein</fullName>
    </submittedName>
</protein>
<sequence length="178" mass="20773">MHFSERPVRVWANAFYGPPRGITFKMYSSPITAVKNLDDFICFAGSGPVVLIYDLREHKCIAKEILLRSSVIHGFETRQISPHDWYVVIFGQRAFTIIKWSNLNSTFEIVVEQISSPSWLLSAYVWQFNHIEQTITVLFGTALNQIYQFVFNKEKNLKDLTLLKSFDYTTLYPINYLF</sequence>
<dbReference type="EMBL" id="CAJOBA010005524">
    <property type="protein sequence ID" value="CAF3746403.1"/>
    <property type="molecule type" value="Genomic_DNA"/>
</dbReference>
<organism evidence="7 10">
    <name type="scientific">Didymodactylos carnosus</name>
    <dbReference type="NCBI Taxonomy" id="1234261"/>
    <lineage>
        <taxon>Eukaryota</taxon>
        <taxon>Metazoa</taxon>
        <taxon>Spiralia</taxon>
        <taxon>Gnathifera</taxon>
        <taxon>Rotifera</taxon>
        <taxon>Eurotatoria</taxon>
        <taxon>Bdelloidea</taxon>
        <taxon>Philodinida</taxon>
        <taxon>Philodinidae</taxon>
        <taxon>Didymodactylos</taxon>
    </lineage>
</organism>
<name>A0A815D6C9_9BILA</name>
<evidence type="ECO:0000313" key="8">
    <source>
        <dbReference type="EMBL" id="CAF3746403.1"/>
    </source>
</evidence>
<gene>
    <name evidence="7" type="ORF">GPM918_LOCUS28339</name>
    <name evidence="6" type="ORF">OVA965_LOCUS13313</name>
    <name evidence="9" type="ORF">SRO942_LOCUS28836</name>
    <name evidence="8" type="ORF">TMI583_LOCUS13316</name>
</gene>
<accession>A0A815D6C9</accession>
<comment type="subcellular location">
    <subcellularLocation>
        <location evidence="1">Cytoplasm</location>
    </subcellularLocation>
</comment>
<evidence type="ECO:0000313" key="7">
    <source>
        <dbReference type="EMBL" id="CAF1297266.1"/>
    </source>
</evidence>
<evidence type="ECO:0000313" key="10">
    <source>
        <dbReference type="Proteomes" id="UP000663829"/>
    </source>
</evidence>
<dbReference type="PANTHER" id="PTHR14344">
    <property type="entry name" value="WD REPEAT PROTEIN"/>
    <property type="match status" value="1"/>
</dbReference>
<dbReference type="EMBL" id="CAJOBC010035641">
    <property type="protein sequence ID" value="CAF4114278.1"/>
    <property type="molecule type" value="Genomic_DNA"/>
</dbReference>
<dbReference type="AlphaFoldDB" id="A0A815D6C9"/>